<dbReference type="GO" id="GO:0005096">
    <property type="term" value="F:GTPase activator activity"/>
    <property type="evidence" value="ECO:0007669"/>
    <property type="project" value="InterPro"/>
</dbReference>
<dbReference type="PANTHER" id="PTHR12552:SF1">
    <property type="entry name" value="RHO GTPASE-ACTIVATING PROTEIN GRAF"/>
    <property type="match status" value="1"/>
</dbReference>
<dbReference type="InterPro" id="IPR008936">
    <property type="entry name" value="Rho_GTPase_activation_prot"/>
</dbReference>
<organism evidence="2 3">
    <name type="scientific">Opisthorchis viverrini</name>
    <name type="common">Southeast Asian liver fluke</name>
    <dbReference type="NCBI Taxonomy" id="6198"/>
    <lineage>
        <taxon>Eukaryota</taxon>
        <taxon>Metazoa</taxon>
        <taxon>Spiralia</taxon>
        <taxon>Lophotrochozoa</taxon>
        <taxon>Platyhelminthes</taxon>
        <taxon>Trematoda</taxon>
        <taxon>Digenea</taxon>
        <taxon>Opisthorchiida</taxon>
        <taxon>Opisthorchiata</taxon>
        <taxon>Opisthorchiidae</taxon>
        <taxon>Opisthorchis</taxon>
    </lineage>
</organism>
<evidence type="ECO:0000313" key="2">
    <source>
        <dbReference type="EMBL" id="OON14590.1"/>
    </source>
</evidence>
<name>A0A1S8WJG5_OPIVI</name>
<dbReference type="GO" id="GO:0007165">
    <property type="term" value="P:signal transduction"/>
    <property type="evidence" value="ECO:0007669"/>
    <property type="project" value="InterPro"/>
</dbReference>
<evidence type="ECO:0000259" key="1">
    <source>
        <dbReference type="PROSITE" id="PS50238"/>
    </source>
</evidence>
<reference evidence="2 3" key="1">
    <citation type="submission" date="2015-03" db="EMBL/GenBank/DDBJ databases">
        <title>Draft genome of the nematode, Opisthorchis viverrini.</title>
        <authorList>
            <person name="Mitreva M."/>
        </authorList>
    </citation>
    <scope>NUCLEOTIDE SEQUENCE [LARGE SCALE GENOMIC DNA]</scope>
    <source>
        <strain evidence="2">Khon Kaen</strain>
    </source>
</reference>
<dbReference type="EMBL" id="KV906539">
    <property type="protein sequence ID" value="OON14590.1"/>
    <property type="molecule type" value="Genomic_DNA"/>
</dbReference>
<dbReference type="Gene3D" id="1.10.555.10">
    <property type="entry name" value="Rho GTPase activation protein"/>
    <property type="match status" value="1"/>
</dbReference>
<evidence type="ECO:0000313" key="3">
    <source>
        <dbReference type="Proteomes" id="UP000243686"/>
    </source>
</evidence>
<gene>
    <name evidence="2" type="ORF">X801_09616</name>
</gene>
<keyword evidence="3" id="KW-1185">Reference proteome</keyword>
<dbReference type="PROSITE" id="PS50238">
    <property type="entry name" value="RHOGAP"/>
    <property type="match status" value="1"/>
</dbReference>
<protein>
    <recommendedName>
        <fullName evidence="1">Rho-GAP domain-containing protein</fullName>
    </recommendedName>
</protein>
<feature type="domain" description="Rho-GAP" evidence="1">
    <location>
        <begin position="1"/>
        <end position="46"/>
    </location>
</feature>
<proteinExistence type="predicted"/>
<dbReference type="InterPro" id="IPR000198">
    <property type="entry name" value="RhoGAP_dom"/>
</dbReference>
<sequence>MTPSNLGIVFAPSVMRSPEETVAAIMNTKFASSVVELMIEHHATLFPSTDGDLLDTLPMPVKDPVPIEPVYSTPVLDSKTPSPRAS</sequence>
<dbReference type="Proteomes" id="UP000243686">
    <property type="component" value="Unassembled WGS sequence"/>
</dbReference>
<accession>A0A1S8WJG5</accession>
<dbReference type="InterPro" id="IPR047234">
    <property type="entry name" value="GRAF_fam"/>
</dbReference>
<dbReference type="PANTHER" id="PTHR12552">
    <property type="entry name" value="OLIGOPHRENIN 1"/>
    <property type="match status" value="1"/>
</dbReference>
<dbReference type="AlphaFoldDB" id="A0A1S8WJG5"/>
<dbReference type="SUPFAM" id="SSF48350">
    <property type="entry name" value="GTPase activation domain, GAP"/>
    <property type="match status" value="1"/>
</dbReference>